<organism evidence="14 15">
    <name type="scientific">Capsaspora owczarzaki (strain ATCC 30864)</name>
    <dbReference type="NCBI Taxonomy" id="595528"/>
    <lineage>
        <taxon>Eukaryota</taxon>
        <taxon>Filasterea</taxon>
        <taxon>Capsaspora</taxon>
    </lineage>
</organism>
<protein>
    <recommendedName>
        <fullName evidence="13">JmjC domain-containing protein</fullName>
    </recommendedName>
</protein>
<dbReference type="STRING" id="595528.A0A0D2WQW7"/>
<dbReference type="PANTHER" id="PTHR12480">
    <property type="entry name" value="ARGININE DEMETHYLASE AND LYSYL-HYDROXYLASE JMJD"/>
    <property type="match status" value="1"/>
</dbReference>
<feature type="compositionally biased region" description="Low complexity" evidence="12">
    <location>
        <begin position="356"/>
        <end position="372"/>
    </location>
</feature>
<dbReference type="GO" id="GO:0005737">
    <property type="term" value="C:cytoplasm"/>
    <property type="evidence" value="ECO:0007669"/>
    <property type="project" value="TreeGrafter"/>
</dbReference>
<evidence type="ECO:0000256" key="8">
    <source>
        <dbReference type="ARBA" id="ARBA00023015"/>
    </source>
</evidence>
<dbReference type="PANTHER" id="PTHR12480:SF32">
    <property type="entry name" value="BIFUNCTIONAL ARGININE DEMETHYLASE AND LYSYL-HYDROXYLASE JMJD6"/>
    <property type="match status" value="1"/>
</dbReference>
<name>A0A0D2WQW7_CAPO3</name>
<dbReference type="InterPro" id="IPR050910">
    <property type="entry name" value="JMJD6_ArgDemeth/LysHydrox"/>
</dbReference>
<dbReference type="SUPFAM" id="SSF51197">
    <property type="entry name" value="Clavaminate synthase-like"/>
    <property type="match status" value="1"/>
</dbReference>
<reference evidence="15" key="1">
    <citation type="submission" date="2011-02" db="EMBL/GenBank/DDBJ databases">
        <title>The Genome Sequence of Capsaspora owczarzaki ATCC 30864.</title>
        <authorList>
            <person name="Russ C."/>
            <person name="Cuomo C."/>
            <person name="Burger G."/>
            <person name="Gray M.W."/>
            <person name="Holland P.W.H."/>
            <person name="King N."/>
            <person name="Lang F.B.F."/>
            <person name="Roger A.J."/>
            <person name="Ruiz-Trillo I."/>
            <person name="Young S.K."/>
            <person name="Zeng Q."/>
            <person name="Gargeya S."/>
            <person name="Alvarado L."/>
            <person name="Berlin A."/>
            <person name="Chapman S.B."/>
            <person name="Chen Z."/>
            <person name="Freedman E."/>
            <person name="Gellesch M."/>
            <person name="Goldberg J."/>
            <person name="Griggs A."/>
            <person name="Gujja S."/>
            <person name="Heilman E."/>
            <person name="Heiman D."/>
            <person name="Howarth C."/>
            <person name="Mehta T."/>
            <person name="Neiman D."/>
            <person name="Pearson M."/>
            <person name="Roberts A."/>
            <person name="Saif S."/>
            <person name="Shea T."/>
            <person name="Shenoy N."/>
            <person name="Sisk P."/>
            <person name="Stolte C."/>
            <person name="Sykes S."/>
            <person name="White J."/>
            <person name="Yandava C."/>
            <person name="Haas B."/>
            <person name="Nusbaum C."/>
            <person name="Birren B."/>
        </authorList>
    </citation>
    <scope>NUCLEOTIDE SEQUENCE</scope>
    <source>
        <strain evidence="15">ATCC 30864</strain>
    </source>
</reference>
<dbReference type="OMA" id="KFSQRLM"/>
<dbReference type="Pfam" id="PF02373">
    <property type="entry name" value="JmjC"/>
    <property type="match status" value="1"/>
</dbReference>
<dbReference type="Gene3D" id="1.20.1280.270">
    <property type="match status" value="1"/>
</dbReference>
<evidence type="ECO:0000256" key="4">
    <source>
        <dbReference type="ARBA" id="ARBA00022853"/>
    </source>
</evidence>
<evidence type="ECO:0000256" key="6">
    <source>
        <dbReference type="ARBA" id="ARBA00023002"/>
    </source>
</evidence>
<evidence type="ECO:0000313" key="14">
    <source>
        <dbReference type="EMBL" id="KJE94155.1"/>
    </source>
</evidence>
<keyword evidence="9" id="KW-0804">Transcription</keyword>
<feature type="compositionally biased region" description="Low complexity" evidence="12">
    <location>
        <begin position="383"/>
        <end position="393"/>
    </location>
</feature>
<gene>
    <name evidence="14" type="ORF">CAOG_008826</name>
</gene>
<feature type="compositionally biased region" description="Gly residues" evidence="12">
    <location>
        <begin position="443"/>
        <end position="453"/>
    </location>
</feature>
<dbReference type="EMBL" id="KE346366">
    <property type="protein sequence ID" value="KJE94155.1"/>
    <property type="molecule type" value="Genomic_DNA"/>
</dbReference>
<evidence type="ECO:0000256" key="1">
    <source>
        <dbReference type="ARBA" id="ARBA00001954"/>
    </source>
</evidence>
<sequence length="508" mass="55927">MSEKRVELEEKVKRRIRRAKNRGRSELKQDGGWTKYGYAQPGVLSLAPEPTIAKDTIERVHVDSLSEAEFIERYERPGVPVVITGCADDWPATKNWTEEKLLRKFGGQRFKCGEDDEGYPVKLRFRYYVQYMNHGTGRGNRDDSPMYVFDSSFGKHRKKKQLLDDYTVPKFFRDDLFKHAGSQRPPFRWFVMGPKRSGTGIHIDPLSTSAWNTLIQGHKRWCLFPPHAPRELVKPAISGMDSEAACWFSSVYPRTQSPNWPAELRPLELLQRPGETVFVPGGWWHVVLNLDTTIAITQNFASCTNFEAVWRKTVKGRPKLSGRWLNNIRQSYPELAAIADAVNAERAQKASEGTLSSASTTSSSSDSSSSSSESDDDDRKPVSDSMRSRSSSNKSKKRGAGCGCGTSEEDSDSDRESRRTKQASSASCSASSLSLSSSSSSHRGGGGGGGGGARDIRPLTSSSSSGTSSGASTPPSSASSSDEIHSKSRRHSPPSYSTVAPMRMSIDG</sequence>
<dbReference type="GO" id="GO:0005634">
    <property type="term" value="C:nucleus"/>
    <property type="evidence" value="ECO:0007669"/>
    <property type="project" value="UniProtKB-SubCell"/>
</dbReference>
<dbReference type="Gene3D" id="2.60.120.650">
    <property type="entry name" value="Cupin"/>
    <property type="match status" value="1"/>
</dbReference>
<evidence type="ECO:0000256" key="3">
    <source>
        <dbReference type="ARBA" id="ARBA00022723"/>
    </source>
</evidence>
<evidence type="ECO:0000256" key="5">
    <source>
        <dbReference type="ARBA" id="ARBA00022964"/>
    </source>
</evidence>
<dbReference type="PROSITE" id="PS51184">
    <property type="entry name" value="JMJC"/>
    <property type="match status" value="1"/>
</dbReference>
<dbReference type="RefSeq" id="XP_011270466.1">
    <property type="nucleotide sequence ID" value="XM_011272164.1"/>
</dbReference>
<dbReference type="eggNOG" id="KOG2130">
    <property type="taxonomic scope" value="Eukaryota"/>
</dbReference>
<dbReference type="InterPro" id="IPR003347">
    <property type="entry name" value="JmjC_dom"/>
</dbReference>
<keyword evidence="5" id="KW-0223">Dioxygenase</keyword>
<keyword evidence="8" id="KW-0805">Transcription regulation</keyword>
<keyword evidence="10" id="KW-0539">Nucleus</keyword>
<evidence type="ECO:0000256" key="2">
    <source>
        <dbReference type="ARBA" id="ARBA00004123"/>
    </source>
</evidence>
<comment type="similarity">
    <text evidence="11">Belongs to the JMJD6 family.</text>
</comment>
<dbReference type="GO" id="GO:0046872">
    <property type="term" value="F:metal ion binding"/>
    <property type="evidence" value="ECO:0007669"/>
    <property type="project" value="UniProtKB-KW"/>
</dbReference>
<dbReference type="SMART" id="SM00558">
    <property type="entry name" value="JmjC"/>
    <property type="match status" value="1"/>
</dbReference>
<accession>A0A0D2WQW7</accession>
<dbReference type="GO" id="GO:0033749">
    <property type="term" value="F:histone H4R3 demethylase activity"/>
    <property type="evidence" value="ECO:0007669"/>
    <property type="project" value="TreeGrafter"/>
</dbReference>
<dbReference type="PhylomeDB" id="A0A0D2WQW7"/>
<dbReference type="Proteomes" id="UP000008743">
    <property type="component" value="Unassembled WGS sequence"/>
</dbReference>
<keyword evidence="3" id="KW-0479">Metal-binding</keyword>
<proteinExistence type="inferred from homology"/>
<keyword evidence="7" id="KW-0408">Iron</keyword>
<dbReference type="GO" id="GO:0006909">
    <property type="term" value="P:phagocytosis"/>
    <property type="evidence" value="ECO:0007669"/>
    <property type="project" value="TreeGrafter"/>
</dbReference>
<evidence type="ECO:0000256" key="11">
    <source>
        <dbReference type="ARBA" id="ARBA00038068"/>
    </source>
</evidence>
<feature type="domain" description="JmjC" evidence="13">
    <location>
        <begin position="157"/>
        <end position="317"/>
    </location>
</feature>
<evidence type="ECO:0000313" key="15">
    <source>
        <dbReference type="Proteomes" id="UP000008743"/>
    </source>
</evidence>
<evidence type="ECO:0000256" key="9">
    <source>
        <dbReference type="ARBA" id="ARBA00023163"/>
    </source>
</evidence>
<dbReference type="AlphaFoldDB" id="A0A0D2WQW7"/>
<comment type="cofactor">
    <cofactor evidence="1">
        <name>Fe(2+)</name>
        <dbReference type="ChEBI" id="CHEBI:29033"/>
    </cofactor>
</comment>
<dbReference type="OrthoDB" id="424465at2759"/>
<evidence type="ECO:0000256" key="12">
    <source>
        <dbReference type="SAM" id="MobiDB-lite"/>
    </source>
</evidence>
<evidence type="ECO:0000259" key="13">
    <source>
        <dbReference type="PROSITE" id="PS51184"/>
    </source>
</evidence>
<dbReference type="InParanoid" id="A0A0D2WQW7"/>
<dbReference type="GO" id="GO:0106140">
    <property type="term" value="F:P-TEFb complex binding"/>
    <property type="evidence" value="ECO:0007669"/>
    <property type="project" value="TreeGrafter"/>
</dbReference>
<keyword evidence="15" id="KW-1185">Reference proteome</keyword>
<evidence type="ECO:0000256" key="7">
    <source>
        <dbReference type="ARBA" id="ARBA00023004"/>
    </source>
</evidence>
<evidence type="ECO:0000256" key="10">
    <source>
        <dbReference type="ARBA" id="ARBA00023242"/>
    </source>
</evidence>
<feature type="compositionally biased region" description="Low complexity" evidence="12">
    <location>
        <begin position="423"/>
        <end position="442"/>
    </location>
</feature>
<keyword evidence="4" id="KW-0156">Chromatin regulator</keyword>
<feature type="region of interest" description="Disordered" evidence="12">
    <location>
        <begin position="349"/>
        <end position="508"/>
    </location>
</feature>
<feature type="compositionally biased region" description="Low complexity" evidence="12">
    <location>
        <begin position="461"/>
        <end position="481"/>
    </location>
</feature>
<keyword evidence="6" id="KW-0560">Oxidoreductase</keyword>
<comment type="subcellular location">
    <subcellularLocation>
        <location evidence="2">Nucleus</location>
    </subcellularLocation>
</comment>